<evidence type="ECO:0000313" key="1">
    <source>
        <dbReference type="EMBL" id="KAL1546393.1"/>
    </source>
</evidence>
<gene>
    <name evidence="1" type="ORF">AAHA92_22995</name>
</gene>
<name>A0ABD1GTD3_SALDI</name>
<accession>A0ABD1GTD3</accession>
<dbReference type="InterPro" id="IPR051801">
    <property type="entry name" value="GH28_Enzymes"/>
</dbReference>
<dbReference type="PANTHER" id="PTHR31339">
    <property type="entry name" value="PECTIN LYASE-RELATED"/>
    <property type="match status" value="1"/>
</dbReference>
<protein>
    <submittedName>
        <fullName evidence="1">Uncharacterized protein</fullName>
    </submittedName>
</protein>
<sequence length="84" mass="9676">MFQDWAKWVFWMTGNYGSHTDSHYDPNALLEIKGINYRDVEEENVKVALGWRDPLAGTCMSNGTIGWRRRPRSICGRAVRSRGS</sequence>
<dbReference type="PANTHER" id="PTHR31339:SF50">
    <property type="entry name" value="PECTIN LYASE-LIKE SUPERFAMILY PROTEIN"/>
    <property type="match status" value="1"/>
</dbReference>
<comment type="caution">
    <text evidence="1">The sequence shown here is derived from an EMBL/GenBank/DDBJ whole genome shotgun (WGS) entry which is preliminary data.</text>
</comment>
<proteinExistence type="predicted"/>
<dbReference type="AlphaFoldDB" id="A0ABD1GTD3"/>
<evidence type="ECO:0000313" key="2">
    <source>
        <dbReference type="Proteomes" id="UP001567538"/>
    </source>
</evidence>
<dbReference type="EMBL" id="JBEAFC010000008">
    <property type="protein sequence ID" value="KAL1546393.1"/>
    <property type="molecule type" value="Genomic_DNA"/>
</dbReference>
<organism evidence="1 2">
    <name type="scientific">Salvia divinorum</name>
    <name type="common">Maria pastora</name>
    <name type="synonym">Diviner's sage</name>
    <dbReference type="NCBI Taxonomy" id="28513"/>
    <lineage>
        <taxon>Eukaryota</taxon>
        <taxon>Viridiplantae</taxon>
        <taxon>Streptophyta</taxon>
        <taxon>Embryophyta</taxon>
        <taxon>Tracheophyta</taxon>
        <taxon>Spermatophyta</taxon>
        <taxon>Magnoliopsida</taxon>
        <taxon>eudicotyledons</taxon>
        <taxon>Gunneridae</taxon>
        <taxon>Pentapetalae</taxon>
        <taxon>asterids</taxon>
        <taxon>lamiids</taxon>
        <taxon>Lamiales</taxon>
        <taxon>Lamiaceae</taxon>
        <taxon>Nepetoideae</taxon>
        <taxon>Mentheae</taxon>
        <taxon>Salviinae</taxon>
        <taxon>Salvia</taxon>
        <taxon>Salvia subgen. Calosphace</taxon>
    </lineage>
</organism>
<keyword evidence="2" id="KW-1185">Reference proteome</keyword>
<dbReference type="Proteomes" id="UP001567538">
    <property type="component" value="Unassembled WGS sequence"/>
</dbReference>
<reference evidence="1 2" key="1">
    <citation type="submission" date="2024-06" db="EMBL/GenBank/DDBJ databases">
        <title>A chromosome level genome sequence of Diviner's sage (Salvia divinorum).</title>
        <authorList>
            <person name="Ford S.A."/>
            <person name="Ro D.-K."/>
            <person name="Ness R.W."/>
            <person name="Phillips M.A."/>
        </authorList>
    </citation>
    <scope>NUCLEOTIDE SEQUENCE [LARGE SCALE GENOMIC DNA]</scope>
    <source>
        <strain evidence="1">SAF-2024a</strain>
        <tissue evidence="1">Leaf</tissue>
    </source>
</reference>